<protein>
    <submittedName>
        <fullName evidence="2">GNAT family N-acetyltransferase</fullName>
    </submittedName>
</protein>
<organism evidence="2 3">
    <name type="scientific">Bacillus infantis</name>
    <dbReference type="NCBI Taxonomy" id="324767"/>
    <lineage>
        <taxon>Bacteria</taxon>
        <taxon>Bacillati</taxon>
        <taxon>Bacillota</taxon>
        <taxon>Bacilli</taxon>
        <taxon>Bacillales</taxon>
        <taxon>Bacillaceae</taxon>
        <taxon>Bacillus</taxon>
    </lineage>
</organism>
<dbReference type="PANTHER" id="PTHR43792">
    <property type="entry name" value="GNAT FAMILY, PUTATIVE (AFU_ORTHOLOGUE AFUA_3G00765)-RELATED-RELATED"/>
    <property type="match status" value="1"/>
</dbReference>
<dbReference type="PROSITE" id="PS51186">
    <property type="entry name" value="GNAT"/>
    <property type="match status" value="1"/>
</dbReference>
<evidence type="ECO:0000313" key="3">
    <source>
        <dbReference type="Proteomes" id="UP000322139"/>
    </source>
</evidence>
<feature type="domain" description="N-acetyltransferase" evidence="1">
    <location>
        <begin position="37"/>
        <end position="202"/>
    </location>
</feature>
<dbReference type="GO" id="GO:0008999">
    <property type="term" value="F:protein-N-terminal-alanine acetyltransferase activity"/>
    <property type="evidence" value="ECO:0007669"/>
    <property type="project" value="TreeGrafter"/>
</dbReference>
<dbReference type="Proteomes" id="UP000322139">
    <property type="component" value="Unassembled WGS sequence"/>
</dbReference>
<dbReference type="Pfam" id="PF13302">
    <property type="entry name" value="Acetyltransf_3"/>
    <property type="match status" value="1"/>
</dbReference>
<dbReference type="PANTHER" id="PTHR43792:SF9">
    <property type="entry name" value="RIBOSOMAL-PROTEIN-ALANINE ACETYLTRANSFERASE"/>
    <property type="match status" value="1"/>
</dbReference>
<dbReference type="EMBL" id="VTER01000016">
    <property type="protein sequence ID" value="TYS42255.1"/>
    <property type="molecule type" value="Genomic_DNA"/>
</dbReference>
<dbReference type="GO" id="GO:0005737">
    <property type="term" value="C:cytoplasm"/>
    <property type="evidence" value="ECO:0007669"/>
    <property type="project" value="TreeGrafter"/>
</dbReference>
<sequence length="211" mass="24289">MKLLVYMMSVVKRRVIGMAGIDAAFASEFPIIETERLLLRKPAADDIPKLYSIFSDPEATRFYDVEPFRSVSEAEDLLESLLWRYSMEMQIRWAICWKEDKALLGTCGFHSVEKLHNKAEIGYELHPDAWGKGVMSEALDAIISYGFICMDLNRIEAVRLPENAASKKLLEKKGFKIEGILRKRFVHRGIYKDAVISALLQEEYTSDRFEK</sequence>
<evidence type="ECO:0000259" key="1">
    <source>
        <dbReference type="PROSITE" id="PS51186"/>
    </source>
</evidence>
<gene>
    <name evidence="2" type="ORF">FZD51_23035</name>
</gene>
<reference evidence="2 3" key="1">
    <citation type="submission" date="2019-08" db="EMBL/GenBank/DDBJ databases">
        <title>Bacillus genomes from the desert of Cuatro Cienegas, Coahuila.</title>
        <authorList>
            <person name="Olmedo-Alvarez G."/>
        </authorList>
    </citation>
    <scope>NUCLEOTIDE SEQUENCE [LARGE SCALE GENOMIC DNA]</scope>
    <source>
        <strain evidence="2 3">CH446_14T</strain>
    </source>
</reference>
<dbReference type="InterPro" id="IPR000182">
    <property type="entry name" value="GNAT_dom"/>
</dbReference>
<evidence type="ECO:0000313" key="2">
    <source>
        <dbReference type="EMBL" id="TYS42255.1"/>
    </source>
</evidence>
<name>A0A5D4QT02_9BACI</name>
<dbReference type="SUPFAM" id="SSF55729">
    <property type="entry name" value="Acyl-CoA N-acyltransferases (Nat)"/>
    <property type="match status" value="1"/>
</dbReference>
<dbReference type="InterPro" id="IPR051531">
    <property type="entry name" value="N-acetyltransferase"/>
</dbReference>
<dbReference type="InterPro" id="IPR016181">
    <property type="entry name" value="Acyl_CoA_acyltransferase"/>
</dbReference>
<accession>A0A5D4QT02</accession>
<comment type="caution">
    <text evidence="2">The sequence shown here is derived from an EMBL/GenBank/DDBJ whole genome shotgun (WGS) entry which is preliminary data.</text>
</comment>
<proteinExistence type="predicted"/>
<dbReference type="AlphaFoldDB" id="A0A5D4QT02"/>
<keyword evidence="2" id="KW-0808">Transferase</keyword>
<dbReference type="Gene3D" id="3.40.630.30">
    <property type="match status" value="1"/>
</dbReference>